<dbReference type="GO" id="GO:0005524">
    <property type="term" value="F:ATP binding"/>
    <property type="evidence" value="ECO:0007669"/>
    <property type="project" value="UniProtKB-KW"/>
</dbReference>
<dbReference type="NCBIfam" id="TIGR00604">
    <property type="entry name" value="rad3"/>
    <property type="match status" value="1"/>
</dbReference>
<dbReference type="GO" id="GO:0003677">
    <property type="term" value="F:DNA binding"/>
    <property type="evidence" value="ECO:0007669"/>
    <property type="project" value="InterPro"/>
</dbReference>
<dbReference type="PROSITE" id="PS51193">
    <property type="entry name" value="HELICASE_ATP_BIND_2"/>
    <property type="match status" value="1"/>
</dbReference>
<evidence type="ECO:0000256" key="2">
    <source>
        <dbReference type="ARBA" id="ARBA00004123"/>
    </source>
</evidence>
<evidence type="ECO:0000256" key="8">
    <source>
        <dbReference type="ARBA" id="ARBA00022801"/>
    </source>
</evidence>
<comment type="similarity">
    <text evidence="3">Belongs to the DEAD box helicase family. DEAH subfamily. DDX11/CHL1 sub-subfamily.</text>
</comment>
<evidence type="ECO:0000256" key="5">
    <source>
        <dbReference type="ARBA" id="ARBA00017386"/>
    </source>
</evidence>
<dbReference type="PANTHER" id="PTHR11472:SF41">
    <property type="entry name" value="ATP-DEPENDENT DNA HELICASE DDX11-RELATED"/>
    <property type="match status" value="1"/>
</dbReference>
<feature type="region of interest" description="Disordered" evidence="23">
    <location>
        <begin position="124"/>
        <end position="157"/>
    </location>
</feature>
<reference evidence="25" key="1">
    <citation type="submission" date="2021-06" db="EMBL/GenBank/DDBJ databases">
        <authorList>
            <person name="Kallberg Y."/>
            <person name="Tangrot J."/>
            <person name="Rosling A."/>
        </authorList>
    </citation>
    <scope>NUCLEOTIDE SEQUENCE</scope>
    <source>
        <strain evidence="25">BR232B</strain>
    </source>
</reference>
<evidence type="ECO:0000313" key="26">
    <source>
        <dbReference type="Proteomes" id="UP000789739"/>
    </source>
</evidence>
<dbReference type="InterPro" id="IPR006555">
    <property type="entry name" value="ATP-dep_Helicase_C"/>
</dbReference>
<keyword evidence="11" id="KW-0408">Iron</keyword>
<dbReference type="EMBL" id="CAJVPI010000155">
    <property type="protein sequence ID" value="CAG8490837.1"/>
    <property type="molecule type" value="Genomic_DNA"/>
</dbReference>
<keyword evidence="10" id="KW-0067">ATP-binding</keyword>
<keyword evidence="14" id="KW-0539">Nucleus</keyword>
<evidence type="ECO:0000313" key="25">
    <source>
        <dbReference type="EMBL" id="CAG8490837.1"/>
    </source>
</evidence>
<keyword evidence="6" id="KW-0479">Metal-binding</keyword>
<dbReference type="CDD" id="cd18788">
    <property type="entry name" value="SF2_C_XPD"/>
    <property type="match status" value="1"/>
</dbReference>
<keyword evidence="13" id="KW-0413">Isomerase</keyword>
<dbReference type="GO" id="GO:0016818">
    <property type="term" value="F:hydrolase activity, acting on acid anhydrides, in phosphorus-containing anhydrides"/>
    <property type="evidence" value="ECO:0007669"/>
    <property type="project" value="InterPro"/>
</dbReference>
<dbReference type="InterPro" id="IPR014013">
    <property type="entry name" value="Helic_SF1/SF2_ATP-bd_DinG/Rad3"/>
</dbReference>
<feature type="compositionally biased region" description="Basic residues" evidence="23">
    <location>
        <begin position="137"/>
        <end position="147"/>
    </location>
</feature>
<comment type="caution">
    <text evidence="25">The sequence shown here is derived from an EMBL/GenBank/DDBJ whole genome shotgun (WGS) entry which is preliminary data.</text>
</comment>
<evidence type="ECO:0000256" key="11">
    <source>
        <dbReference type="ARBA" id="ARBA00023004"/>
    </source>
</evidence>
<dbReference type="Gene3D" id="3.40.50.300">
    <property type="entry name" value="P-loop containing nucleotide triphosphate hydrolases"/>
    <property type="match status" value="3"/>
</dbReference>
<sequence>MEAKQEEISSYLPTPADADYFKFPFVPYDIQYEFMRNLYEAIEHRNIAILESPTGTGKSLSLICGALKWIEDNASRHENIVETQISVNDDEPVWVAQYRFQQEQKKAIMKKHEQAERLRRIREREAAQRQNNSYRSRFSKKMKVKHDSHKDSNGIDDDLTEFMVDSYRSEDEAHSDDGNGISDNIKALLQKFREGKCLEDFDDYNKSQAEEEDEEPDEIKASIFDYNILLPYCPLKITDLFVKLQIYYASRTHSQLAQFINELRKTGYAEDIKSVSLGSRKTLCINEDVKKLNSLAKMNDRCLEMQKSGNRPEKRCKHLSSEKARMLDFRDHVIAVVRDIEDLVTIGKRLGTCPYYGTRKSIRQAQLVTLPYTLLLQKASRESLGISLKDNIVVIDEAHNLIDTITAIHTVVIDMIHIQRSKAQLTKYLNRYKKMLKGQNVMYIRHLIDLLEALERSLEEFSAKWKDKKDKASREEIKNVNEFVHALGIDNINLYKVEKYLRTSGIARKLNGFVDKLESMEVKINRDESGEVDQYKTSLPSLNQVQSFLMSLTNDDKDGRIIIGFTTTVCPTPNASIQQQQFRPYLKYLLLNPTGQFQDIVHEARSVILAGGTMEPMADFIEQLFPYVNVSRIKKFSCGHIIPSENLLTMAVQKGPSGESLEITFEKRTDTKLIDELGQSLANLCNVIPGGIVCFFASYSYMDQVYRRWQQKGILDRLNKRKKECNKVFQEPRQSELVEQVLREYALHIESSANNTPSAGALLLSVVGGKMSEGINFSDQLGRAIVMVGLPFANMKSVSLMEKMKYMDQKSNGAGMGYYENLCMRAVNQSIGKNFTKTLNVLNLFDKQ</sequence>
<dbReference type="SUPFAM" id="SSF52540">
    <property type="entry name" value="P-loop containing nucleoside triphosphate hydrolases"/>
    <property type="match status" value="1"/>
</dbReference>
<keyword evidence="26" id="KW-1185">Reference proteome</keyword>
<keyword evidence="22" id="KW-0175">Coiled coil</keyword>
<keyword evidence="9" id="KW-0347">Helicase</keyword>
<dbReference type="Pfam" id="PF13307">
    <property type="entry name" value="Helicase_C_2"/>
    <property type="match status" value="1"/>
</dbReference>
<evidence type="ECO:0000256" key="6">
    <source>
        <dbReference type="ARBA" id="ARBA00022723"/>
    </source>
</evidence>
<evidence type="ECO:0000256" key="19">
    <source>
        <dbReference type="ARBA" id="ARBA00045008"/>
    </source>
</evidence>
<keyword evidence="15" id="KW-0131">Cell cycle</keyword>
<evidence type="ECO:0000256" key="22">
    <source>
        <dbReference type="SAM" id="Coils"/>
    </source>
</evidence>
<dbReference type="InterPro" id="IPR045028">
    <property type="entry name" value="DinG/Rad3-like"/>
</dbReference>
<evidence type="ECO:0000256" key="15">
    <source>
        <dbReference type="ARBA" id="ARBA00023306"/>
    </source>
</evidence>
<evidence type="ECO:0000256" key="7">
    <source>
        <dbReference type="ARBA" id="ARBA00022741"/>
    </source>
</evidence>
<evidence type="ECO:0000256" key="3">
    <source>
        <dbReference type="ARBA" id="ARBA00008435"/>
    </source>
</evidence>
<evidence type="ECO:0000256" key="16">
    <source>
        <dbReference type="ARBA" id="ARBA00029709"/>
    </source>
</evidence>
<dbReference type="PANTHER" id="PTHR11472">
    <property type="entry name" value="DNA REPAIR DEAD HELICASE RAD3/XP-D SUBFAMILY MEMBER"/>
    <property type="match status" value="1"/>
</dbReference>
<evidence type="ECO:0000256" key="21">
    <source>
        <dbReference type="ARBA" id="ARBA00048954"/>
    </source>
</evidence>
<evidence type="ECO:0000256" key="23">
    <source>
        <dbReference type="SAM" id="MobiDB-lite"/>
    </source>
</evidence>
<dbReference type="GO" id="GO:0034085">
    <property type="term" value="P:establishment of sister chromatid cohesion"/>
    <property type="evidence" value="ECO:0007669"/>
    <property type="project" value="TreeGrafter"/>
</dbReference>
<comment type="function">
    <text evidence="20">ATP-dependent DNA helicase important for chromosome transmission and normal cell cycle progression in G(2)/M. May have a role in changing DNA topology to allow the loading of proteins involved in maintaining sister chromatid cohesion in the vicinity of the centromeres. Has a specific role in chromosome segregation during meiosis II.</text>
</comment>
<dbReference type="AlphaFoldDB" id="A0A9N8WQ07"/>
<comment type="subcellular location">
    <subcellularLocation>
        <location evidence="2">Nucleus</location>
    </subcellularLocation>
</comment>
<dbReference type="OrthoDB" id="267079at2759"/>
<evidence type="ECO:0000256" key="17">
    <source>
        <dbReference type="ARBA" id="ARBA00044969"/>
    </source>
</evidence>
<dbReference type="GO" id="GO:0043139">
    <property type="term" value="F:5'-3' DNA helicase activity"/>
    <property type="evidence" value="ECO:0007669"/>
    <property type="project" value="UniProtKB-EC"/>
</dbReference>
<evidence type="ECO:0000256" key="1">
    <source>
        <dbReference type="ARBA" id="ARBA00001966"/>
    </source>
</evidence>
<feature type="domain" description="Helicase ATP-binding" evidence="24">
    <location>
        <begin position="17"/>
        <end position="448"/>
    </location>
</feature>
<dbReference type="GO" id="GO:0051536">
    <property type="term" value="F:iron-sulfur cluster binding"/>
    <property type="evidence" value="ECO:0007669"/>
    <property type="project" value="UniProtKB-KW"/>
</dbReference>
<evidence type="ECO:0000256" key="10">
    <source>
        <dbReference type="ARBA" id="ARBA00022840"/>
    </source>
</evidence>
<dbReference type="InterPro" id="IPR027417">
    <property type="entry name" value="P-loop_NTPase"/>
</dbReference>
<proteinExistence type="inferred from homology"/>
<dbReference type="SMART" id="SM00491">
    <property type="entry name" value="HELICc2"/>
    <property type="match status" value="1"/>
</dbReference>
<evidence type="ECO:0000256" key="9">
    <source>
        <dbReference type="ARBA" id="ARBA00022806"/>
    </source>
</evidence>
<comment type="catalytic activity">
    <reaction evidence="21">
        <text>ATP + H2O = ADP + phosphate + H(+)</text>
        <dbReference type="Rhea" id="RHEA:13065"/>
        <dbReference type="ChEBI" id="CHEBI:15377"/>
        <dbReference type="ChEBI" id="CHEBI:15378"/>
        <dbReference type="ChEBI" id="CHEBI:30616"/>
        <dbReference type="ChEBI" id="CHEBI:43474"/>
        <dbReference type="ChEBI" id="CHEBI:456216"/>
        <dbReference type="EC" id="5.6.2.3"/>
    </reaction>
</comment>
<evidence type="ECO:0000256" key="13">
    <source>
        <dbReference type="ARBA" id="ARBA00023235"/>
    </source>
</evidence>
<keyword evidence="8" id="KW-0378">Hydrolase</keyword>
<evidence type="ECO:0000256" key="18">
    <source>
        <dbReference type="ARBA" id="ARBA00044998"/>
    </source>
</evidence>
<dbReference type="InterPro" id="IPR006554">
    <property type="entry name" value="Helicase-like_DEXD_c2"/>
</dbReference>
<dbReference type="SMART" id="SM00488">
    <property type="entry name" value="DEXDc2"/>
    <property type="match status" value="1"/>
</dbReference>
<keyword evidence="7" id="KW-0547">Nucleotide-binding</keyword>
<gene>
    <name evidence="25" type="ORF">PBRASI_LOCUS2096</name>
</gene>
<dbReference type="GO" id="GO:0046872">
    <property type="term" value="F:metal ion binding"/>
    <property type="evidence" value="ECO:0007669"/>
    <property type="project" value="UniProtKB-KW"/>
</dbReference>
<comment type="cofactor">
    <cofactor evidence="1">
        <name>[4Fe-4S] cluster</name>
        <dbReference type="ChEBI" id="CHEBI:49883"/>
    </cofactor>
</comment>
<dbReference type="InterPro" id="IPR010614">
    <property type="entry name" value="RAD3-like_helicase_DEAD"/>
</dbReference>
<dbReference type="GO" id="GO:0005634">
    <property type="term" value="C:nucleus"/>
    <property type="evidence" value="ECO:0007669"/>
    <property type="project" value="UniProtKB-SubCell"/>
</dbReference>
<evidence type="ECO:0000256" key="14">
    <source>
        <dbReference type="ARBA" id="ARBA00023242"/>
    </source>
</evidence>
<accession>A0A9N8WQ07</accession>
<evidence type="ECO:0000256" key="12">
    <source>
        <dbReference type="ARBA" id="ARBA00023014"/>
    </source>
</evidence>
<organism evidence="25 26">
    <name type="scientific">Paraglomus brasilianum</name>
    <dbReference type="NCBI Taxonomy" id="144538"/>
    <lineage>
        <taxon>Eukaryota</taxon>
        <taxon>Fungi</taxon>
        <taxon>Fungi incertae sedis</taxon>
        <taxon>Mucoromycota</taxon>
        <taxon>Glomeromycotina</taxon>
        <taxon>Glomeromycetes</taxon>
        <taxon>Paraglomerales</taxon>
        <taxon>Paraglomeraceae</taxon>
        <taxon>Paraglomus</taxon>
    </lineage>
</organism>
<dbReference type="GO" id="GO:0006139">
    <property type="term" value="P:nucleobase-containing compound metabolic process"/>
    <property type="evidence" value="ECO:0007669"/>
    <property type="project" value="InterPro"/>
</dbReference>
<evidence type="ECO:0000256" key="4">
    <source>
        <dbReference type="ARBA" id="ARBA00016387"/>
    </source>
</evidence>
<feature type="coiled-coil region" evidence="22">
    <location>
        <begin position="444"/>
        <end position="471"/>
    </location>
</feature>
<evidence type="ECO:0000256" key="20">
    <source>
        <dbReference type="ARBA" id="ARBA00045702"/>
    </source>
</evidence>
<keyword evidence="12" id="KW-0411">Iron-sulfur</keyword>
<dbReference type="EC" id="5.6.2.3" evidence="17"/>
<name>A0A9N8WQ07_9GLOM</name>
<protein>
    <recommendedName>
        <fullName evidence="5">ATP-dependent DNA helicase CHL1</fullName>
        <ecNumber evidence="17">5.6.2.3</ecNumber>
    </recommendedName>
    <alternativeName>
        <fullName evidence="4">ATP-dependent DNA helicase chl1</fullName>
    </alternativeName>
    <alternativeName>
        <fullName evidence="16">Chromosome loss protein 1</fullName>
    </alternativeName>
    <alternativeName>
        <fullName evidence="18 19">DNA 5'-3' helicase CHL1</fullName>
    </alternativeName>
</protein>
<evidence type="ECO:0000259" key="24">
    <source>
        <dbReference type="PROSITE" id="PS51193"/>
    </source>
</evidence>
<dbReference type="Pfam" id="PF06733">
    <property type="entry name" value="DEAD_2"/>
    <property type="match status" value="1"/>
</dbReference>
<dbReference type="Proteomes" id="UP000789739">
    <property type="component" value="Unassembled WGS sequence"/>
</dbReference>
<dbReference type="InterPro" id="IPR013020">
    <property type="entry name" value="Rad3/Chl1-like"/>
</dbReference>